<name>A0A261XXF1_9FUNG</name>
<comment type="caution">
    <text evidence="2">The sequence shown here is derived from an EMBL/GenBank/DDBJ whole genome shotgun (WGS) entry which is preliminary data.</text>
</comment>
<evidence type="ECO:0000313" key="3">
    <source>
        <dbReference type="Proteomes" id="UP000242875"/>
    </source>
</evidence>
<dbReference type="EMBL" id="MVBO01000108">
    <property type="protein sequence ID" value="OZJ03049.1"/>
    <property type="molecule type" value="Genomic_DNA"/>
</dbReference>
<feature type="region of interest" description="Disordered" evidence="1">
    <location>
        <begin position="27"/>
        <end position="124"/>
    </location>
</feature>
<proteinExistence type="predicted"/>
<organism evidence="2 3">
    <name type="scientific">Bifiguratus adelaidae</name>
    <dbReference type="NCBI Taxonomy" id="1938954"/>
    <lineage>
        <taxon>Eukaryota</taxon>
        <taxon>Fungi</taxon>
        <taxon>Fungi incertae sedis</taxon>
        <taxon>Mucoromycota</taxon>
        <taxon>Mucoromycotina</taxon>
        <taxon>Endogonomycetes</taxon>
        <taxon>Endogonales</taxon>
        <taxon>Endogonales incertae sedis</taxon>
        <taxon>Bifiguratus</taxon>
    </lineage>
</organism>
<feature type="compositionally biased region" description="Basic and acidic residues" evidence="1">
    <location>
        <begin position="466"/>
        <end position="476"/>
    </location>
</feature>
<feature type="compositionally biased region" description="Pro residues" evidence="1">
    <location>
        <begin position="495"/>
        <end position="506"/>
    </location>
</feature>
<dbReference type="Proteomes" id="UP000242875">
    <property type="component" value="Unassembled WGS sequence"/>
</dbReference>
<protein>
    <submittedName>
        <fullName evidence="2">Uncharacterized protein</fullName>
    </submittedName>
</protein>
<gene>
    <name evidence="2" type="ORF">BZG36_03706</name>
</gene>
<dbReference type="AlphaFoldDB" id="A0A261XXF1"/>
<keyword evidence="3" id="KW-1185">Reference proteome</keyword>
<feature type="compositionally biased region" description="Basic and acidic residues" evidence="1">
    <location>
        <begin position="27"/>
        <end position="41"/>
    </location>
</feature>
<feature type="compositionally biased region" description="Polar residues" evidence="1">
    <location>
        <begin position="98"/>
        <end position="124"/>
    </location>
</feature>
<feature type="region of interest" description="Disordered" evidence="1">
    <location>
        <begin position="458"/>
        <end position="534"/>
    </location>
</feature>
<sequence>MYNYLSTLFTSTEGAAAPSTTSWDLARSDSRRTIRPSDYRRARQRQSSSVSSINTSMTFADTTSTDTTASSPLATPKTPSTFSERRKRNTITIKDLDTNTTYDIPISPTSSAEASPRGTPSTVSYVEVESGNSNHVVSSPSLDIPLILNVGDRPTNYPPSLTSSYSSALLVSVLSESEVERDVEINASPTESVATSLMNLKHVKEVNQEEEIESTDANLTPAAEKDQDMMLPKDVSETSTVHCTCDSDASSYVSLDDNVEQLDTPTDALNNAIPVQTTYLTIHEAISHDAHLIPLPNDSSSDNDTDLDVSESTRDVHSTSAVHIPLVVDADHASALSVKSNSSSLPSELHVDTLPSPMSPLAPSEPALDQVSDASTTLSDIESAIPAEALLLPLPDGDDRDDYLDPEDHGDITVADASAAAPSTLSLASFSVTLTCPKEQQLPAAPSLLAIPSIPPEALSIPLPESPREVVDEVPKELSPPPQPMLSPSIQSPSTTPPPPPPPRIPSRPLASKPISSPSPPPRPEPFTSRPVMKRTNSPLHPFTAFHQAIHTLHHQLHSRRLKEIYLSREWIRLALALPIGTGGVYFGRTKFIAQWYDWRATLTLPIDRVEAVVEQLRELRFQDQLTKFQSIPRYSMPHPSLPVQYGRGLRRRNSLEEEEWNATPVKTRLKHRWTIHRP</sequence>
<evidence type="ECO:0000313" key="2">
    <source>
        <dbReference type="EMBL" id="OZJ03049.1"/>
    </source>
</evidence>
<feature type="compositionally biased region" description="Low complexity" evidence="1">
    <location>
        <begin position="507"/>
        <end position="516"/>
    </location>
</feature>
<dbReference type="OrthoDB" id="2259394at2759"/>
<reference evidence="2 3" key="1">
    <citation type="journal article" date="2017" name="Mycologia">
        <title>Bifiguratus adelaidae, gen. et sp. nov., a new member of Mucoromycotina in endophytic and soil-dwelling habitats.</title>
        <authorList>
            <person name="Torres-Cruz T.J."/>
            <person name="Billingsley Tobias T.L."/>
            <person name="Almatruk M."/>
            <person name="Hesse C."/>
            <person name="Kuske C.R."/>
            <person name="Desiro A."/>
            <person name="Benucci G.M."/>
            <person name="Bonito G."/>
            <person name="Stajich J.E."/>
            <person name="Dunlap C."/>
            <person name="Arnold A.E."/>
            <person name="Porras-Alfaro A."/>
        </authorList>
    </citation>
    <scope>NUCLEOTIDE SEQUENCE [LARGE SCALE GENOMIC DNA]</scope>
    <source>
        <strain evidence="2 3">AZ0501</strain>
    </source>
</reference>
<accession>A0A261XXF1</accession>
<evidence type="ECO:0000256" key="1">
    <source>
        <dbReference type="SAM" id="MobiDB-lite"/>
    </source>
</evidence>
<feature type="compositionally biased region" description="Low complexity" evidence="1">
    <location>
        <begin position="45"/>
        <end position="71"/>
    </location>
</feature>